<dbReference type="EMBL" id="CP036290">
    <property type="protein sequence ID" value="QDU83287.1"/>
    <property type="molecule type" value="Genomic_DNA"/>
</dbReference>
<dbReference type="AlphaFoldDB" id="A0A518CVM9"/>
<sequence>MNRIRTATLTLLAAAGSLLGSDENETPSEPSRLEPRTMAWQDLGPATFDPAWLLPESRGDGGSDLLTRMRTLLALEIPWTEADGTRSTLRFADLVVATRGLDDSETRKWLKSLAKRSPAFEKEWGDAVGQLLRDDYLRSSKWKPSNDSETDGIYFGDSWELHEDPENTWGTDGEPRIEQATSVFLADMDAIKEAENDYRAYPDNVGADYEAIGPVADSYFIGVDAAENRFACHRLYFRQDLPFPFSDYECDLHILSRINALGEVVTDIYSPTDDFYYMGGRDTFLPLETAAGDWVGYLNVRWFGFDLDGVPDGASDRKEAMRGSLGNLRRNAERIFAESGGERRTEVGVVPPFEVVGTLQE</sequence>
<organism evidence="1 2">
    <name type="scientific">Rohdeia mirabilis</name>
    <dbReference type="NCBI Taxonomy" id="2528008"/>
    <lineage>
        <taxon>Bacteria</taxon>
        <taxon>Pseudomonadati</taxon>
        <taxon>Planctomycetota</taxon>
        <taxon>Planctomycetia</taxon>
        <taxon>Planctomycetia incertae sedis</taxon>
        <taxon>Rohdeia</taxon>
    </lineage>
</organism>
<accession>A0A518CVM9</accession>
<protein>
    <submittedName>
        <fullName evidence="1">Uncharacterized protein</fullName>
    </submittedName>
</protein>
<name>A0A518CVM9_9BACT</name>
<keyword evidence="2" id="KW-1185">Reference proteome</keyword>
<proteinExistence type="predicted"/>
<evidence type="ECO:0000313" key="2">
    <source>
        <dbReference type="Proteomes" id="UP000319342"/>
    </source>
</evidence>
<reference evidence="1 2" key="1">
    <citation type="submission" date="2019-02" db="EMBL/GenBank/DDBJ databases">
        <title>Deep-cultivation of Planctomycetes and their phenomic and genomic characterization uncovers novel biology.</title>
        <authorList>
            <person name="Wiegand S."/>
            <person name="Jogler M."/>
            <person name="Boedeker C."/>
            <person name="Pinto D."/>
            <person name="Vollmers J."/>
            <person name="Rivas-Marin E."/>
            <person name="Kohn T."/>
            <person name="Peeters S.H."/>
            <person name="Heuer A."/>
            <person name="Rast P."/>
            <person name="Oberbeckmann S."/>
            <person name="Bunk B."/>
            <person name="Jeske O."/>
            <person name="Meyerdierks A."/>
            <person name="Storesund J.E."/>
            <person name="Kallscheuer N."/>
            <person name="Luecker S."/>
            <person name="Lage O.M."/>
            <person name="Pohl T."/>
            <person name="Merkel B.J."/>
            <person name="Hornburger P."/>
            <person name="Mueller R.-W."/>
            <person name="Bruemmer F."/>
            <person name="Labrenz M."/>
            <person name="Spormann A.M."/>
            <person name="Op den Camp H."/>
            <person name="Overmann J."/>
            <person name="Amann R."/>
            <person name="Jetten M.S.M."/>
            <person name="Mascher T."/>
            <person name="Medema M.H."/>
            <person name="Devos D.P."/>
            <person name="Kaster A.-K."/>
            <person name="Ovreas L."/>
            <person name="Rohde M."/>
            <person name="Galperin M.Y."/>
            <person name="Jogler C."/>
        </authorList>
    </citation>
    <scope>NUCLEOTIDE SEQUENCE [LARGE SCALE GENOMIC DNA]</scope>
    <source>
        <strain evidence="1 2">Pla163</strain>
    </source>
</reference>
<dbReference type="Proteomes" id="UP000319342">
    <property type="component" value="Chromosome"/>
</dbReference>
<gene>
    <name evidence="1" type="ORF">Pla163_03850</name>
</gene>
<evidence type="ECO:0000313" key="1">
    <source>
        <dbReference type="EMBL" id="QDU83287.1"/>
    </source>
</evidence>
<dbReference type="RefSeq" id="WP_145182716.1">
    <property type="nucleotide sequence ID" value="NZ_CP036290.1"/>
</dbReference>